<dbReference type="GO" id="GO:0003713">
    <property type="term" value="F:transcription coactivator activity"/>
    <property type="evidence" value="ECO:0007669"/>
    <property type="project" value="InterPro"/>
</dbReference>
<dbReference type="GO" id="GO:0060070">
    <property type="term" value="P:canonical Wnt signaling pathway"/>
    <property type="evidence" value="ECO:0007669"/>
    <property type="project" value="InterPro"/>
</dbReference>
<feature type="region of interest" description="Disordered" evidence="4">
    <location>
        <begin position="105"/>
        <end position="128"/>
    </location>
</feature>
<dbReference type="PANTHER" id="PTHR15185">
    <property type="entry name" value="BCL9"/>
    <property type="match status" value="1"/>
</dbReference>
<dbReference type="Proteomes" id="UP000694417">
    <property type="component" value="Unplaced"/>
</dbReference>
<organism evidence="5 6">
    <name type="scientific">Urocitellus parryii</name>
    <name type="common">Arctic ground squirrel</name>
    <name type="synonym">Spermophilus parryii</name>
    <dbReference type="NCBI Taxonomy" id="9999"/>
    <lineage>
        <taxon>Eukaryota</taxon>
        <taxon>Metazoa</taxon>
        <taxon>Chordata</taxon>
        <taxon>Craniata</taxon>
        <taxon>Vertebrata</taxon>
        <taxon>Euteleostomi</taxon>
        <taxon>Mammalia</taxon>
        <taxon>Eutheria</taxon>
        <taxon>Euarchontoglires</taxon>
        <taxon>Glires</taxon>
        <taxon>Rodentia</taxon>
        <taxon>Sciuromorpha</taxon>
        <taxon>Sciuridae</taxon>
        <taxon>Xerinae</taxon>
        <taxon>Marmotini</taxon>
        <taxon>Urocitellus</taxon>
    </lineage>
</organism>
<comment type="similarity">
    <text evidence="2">Belongs to the BCL9 family.</text>
</comment>
<protein>
    <submittedName>
        <fullName evidence="5">Uncharacterized protein</fullName>
    </submittedName>
</protein>
<keyword evidence="6" id="KW-1185">Reference proteome</keyword>
<evidence type="ECO:0000256" key="3">
    <source>
        <dbReference type="ARBA" id="ARBA00023242"/>
    </source>
</evidence>
<comment type="subcellular location">
    <subcellularLocation>
        <location evidence="1">Nucleus</location>
    </subcellularLocation>
</comment>
<dbReference type="GO" id="GO:0045944">
    <property type="term" value="P:positive regulation of transcription by RNA polymerase II"/>
    <property type="evidence" value="ECO:0007669"/>
    <property type="project" value="TreeGrafter"/>
</dbReference>
<reference evidence="5" key="1">
    <citation type="submission" date="2025-08" db="UniProtKB">
        <authorList>
            <consortium name="Ensembl"/>
        </authorList>
    </citation>
    <scope>IDENTIFICATION</scope>
</reference>
<dbReference type="PANTHER" id="PTHR15185:SF5">
    <property type="entry name" value="B-CELL CLL_LYMPHOMA 9 PROTEIN"/>
    <property type="match status" value="1"/>
</dbReference>
<dbReference type="AlphaFoldDB" id="A0A8D2GQP3"/>
<dbReference type="GO" id="GO:0008013">
    <property type="term" value="F:beta-catenin binding"/>
    <property type="evidence" value="ECO:0007669"/>
    <property type="project" value="InterPro"/>
</dbReference>
<dbReference type="GeneTree" id="ENSGT00730000110915"/>
<proteinExistence type="inferred from homology"/>
<keyword evidence="3" id="KW-0539">Nucleus</keyword>
<evidence type="ECO:0000313" key="5">
    <source>
        <dbReference type="Ensembl" id="ENSUPAP00010004775.1"/>
    </source>
</evidence>
<evidence type="ECO:0000256" key="4">
    <source>
        <dbReference type="SAM" id="MobiDB-lite"/>
    </source>
</evidence>
<reference evidence="5" key="2">
    <citation type="submission" date="2025-09" db="UniProtKB">
        <authorList>
            <consortium name="Ensembl"/>
        </authorList>
    </citation>
    <scope>IDENTIFICATION</scope>
</reference>
<evidence type="ECO:0000256" key="1">
    <source>
        <dbReference type="ARBA" id="ARBA00004123"/>
    </source>
</evidence>
<dbReference type="GO" id="GO:1990907">
    <property type="term" value="C:beta-catenin-TCF complex"/>
    <property type="evidence" value="ECO:0007669"/>
    <property type="project" value="TreeGrafter"/>
</dbReference>
<sequence>MEGIRPSMEVNRVIPGSQRHMEPGNNPIFPRIPVEGPLSPSRALCKPGGPGGPDSFTVLGNSMPSVFTDPDLQEVIRPGATGIPEFDLSRIIPSEKPSQTLQYFPRGEVPGRKQPQGPGPGFSHMQGMMGDQAPRMGLALPGMGGPGPVGTPDIPLGTAPSMPGHNPMRPPAFLQQGMMGPHHRMMSPAQSTMPGQPTLMSNPAAAVGMIPGMMMSMQGMMGPQQNIMIPPQMRPRGMAADVGMGGFSQGPGNPGNMMF</sequence>
<dbReference type="InterPro" id="IPR015668">
    <property type="entry name" value="Bcl-9/Bcl-9l"/>
</dbReference>
<evidence type="ECO:0000256" key="2">
    <source>
        <dbReference type="ARBA" id="ARBA00009200"/>
    </source>
</evidence>
<accession>A0A8D2GQP3</accession>
<evidence type="ECO:0000313" key="6">
    <source>
        <dbReference type="Proteomes" id="UP000694417"/>
    </source>
</evidence>
<dbReference type="Ensembl" id="ENSUPAT00010005468.1">
    <property type="protein sequence ID" value="ENSUPAP00010004775.1"/>
    <property type="gene ID" value="ENSUPAG00010003871.1"/>
</dbReference>
<name>A0A8D2GQP3_UROPR</name>